<dbReference type="InterPro" id="IPR050280">
    <property type="entry name" value="OMP_Chaperone_SurA"/>
</dbReference>
<gene>
    <name evidence="8" type="ORF">Ga0609869_002537</name>
</gene>
<evidence type="ECO:0000313" key="8">
    <source>
        <dbReference type="EMBL" id="MEX5729184.1"/>
    </source>
</evidence>
<keyword evidence="5 8" id="KW-0413">Isomerase</keyword>
<feature type="domain" description="PpiC" evidence="7">
    <location>
        <begin position="165"/>
        <end position="262"/>
    </location>
</feature>
<dbReference type="InterPro" id="IPR000297">
    <property type="entry name" value="PPIase_PpiC"/>
</dbReference>
<dbReference type="SUPFAM" id="SSF109998">
    <property type="entry name" value="Triger factor/SurA peptide-binding domain-like"/>
    <property type="match status" value="1"/>
</dbReference>
<dbReference type="Proteomes" id="UP001560019">
    <property type="component" value="Unassembled WGS sequence"/>
</dbReference>
<dbReference type="Gene3D" id="1.10.4030.10">
    <property type="entry name" value="Porin chaperone SurA, peptide-binding domain"/>
    <property type="match status" value="1"/>
</dbReference>
<evidence type="ECO:0000256" key="5">
    <source>
        <dbReference type="PROSITE-ProRule" id="PRU00278"/>
    </source>
</evidence>
<evidence type="ECO:0000313" key="9">
    <source>
        <dbReference type="Proteomes" id="UP001560019"/>
    </source>
</evidence>
<dbReference type="RefSeq" id="WP_125405353.1">
    <property type="nucleotide sequence ID" value="NZ_JBEHHI010000002.1"/>
</dbReference>
<sequence length="402" mass="43266">MTRLIPFLTVIALALGALAGPAAAQQGGPFAPRLIVNDRAITNYELAQRRRFVQVLNTPGDLDEVALNGLIEDRLRMAEAAAMGIRPGPEEIEAGMAEFASRANLSTEEFLAGLASEGIAPETFRDFVEAGIAWREVIRARFGPRAQVTEAEIDRALALSSQRGGARVLLSEIILPADTPERQAQSQTLANRLSQISTPGAFAAAARDYSVAPTRGRGGRLDWLPLANLPPQIAAQVLVLGPGEVTDPIPVPNAIALFQLRAIEETGLPEPETVSVEYARLLLPGDDGRQAARVRAQLDTCDDLYGVAKGQPEELLTREVKPVSEVPQDVALELAKLDEGEVSTALTQGGARVLLMLCGRTPAIEEAPDRAEVRRRLVNQRLGSYSESYLAQIRADAIIREP</sequence>
<keyword evidence="2 6" id="KW-0732">Signal</keyword>
<dbReference type="Pfam" id="PF00639">
    <property type="entry name" value="Rotamase"/>
    <property type="match status" value="1"/>
</dbReference>
<evidence type="ECO:0000256" key="1">
    <source>
        <dbReference type="ARBA" id="ARBA00018370"/>
    </source>
</evidence>
<protein>
    <recommendedName>
        <fullName evidence="1">Parvulin-like PPIase</fullName>
    </recommendedName>
    <alternativeName>
        <fullName evidence="3">Peptidyl-prolyl cis-trans isomerase plp</fullName>
    </alternativeName>
    <alternativeName>
        <fullName evidence="4">Rotamase plp</fullName>
    </alternativeName>
</protein>
<keyword evidence="5" id="KW-0697">Rotamase</keyword>
<evidence type="ECO:0000256" key="4">
    <source>
        <dbReference type="ARBA" id="ARBA00031484"/>
    </source>
</evidence>
<dbReference type="SUPFAM" id="SSF54534">
    <property type="entry name" value="FKBP-like"/>
    <property type="match status" value="1"/>
</dbReference>
<dbReference type="PANTHER" id="PTHR47637">
    <property type="entry name" value="CHAPERONE SURA"/>
    <property type="match status" value="1"/>
</dbReference>
<dbReference type="Gene3D" id="3.10.50.40">
    <property type="match status" value="1"/>
</dbReference>
<evidence type="ECO:0000256" key="3">
    <source>
        <dbReference type="ARBA" id="ARBA00030642"/>
    </source>
</evidence>
<dbReference type="InterPro" id="IPR027304">
    <property type="entry name" value="Trigger_fact/SurA_dom_sf"/>
</dbReference>
<keyword evidence="9" id="KW-1185">Reference proteome</keyword>
<name>A0ABV3XVV4_9RHOB</name>
<feature type="chain" id="PRO_5047026507" description="Parvulin-like PPIase" evidence="6">
    <location>
        <begin position="20"/>
        <end position="402"/>
    </location>
</feature>
<dbReference type="InterPro" id="IPR046357">
    <property type="entry name" value="PPIase_dom_sf"/>
</dbReference>
<comment type="caution">
    <text evidence="8">The sequence shown here is derived from an EMBL/GenBank/DDBJ whole genome shotgun (WGS) entry which is preliminary data.</text>
</comment>
<evidence type="ECO:0000259" key="7">
    <source>
        <dbReference type="PROSITE" id="PS50198"/>
    </source>
</evidence>
<organism evidence="8 9">
    <name type="scientific">Rhodovulum iodosum</name>
    <dbReference type="NCBI Taxonomy" id="68291"/>
    <lineage>
        <taxon>Bacteria</taxon>
        <taxon>Pseudomonadati</taxon>
        <taxon>Pseudomonadota</taxon>
        <taxon>Alphaproteobacteria</taxon>
        <taxon>Rhodobacterales</taxon>
        <taxon>Paracoccaceae</taxon>
        <taxon>Rhodovulum</taxon>
    </lineage>
</organism>
<evidence type="ECO:0000256" key="6">
    <source>
        <dbReference type="SAM" id="SignalP"/>
    </source>
</evidence>
<reference evidence="8 9" key="1">
    <citation type="submission" date="2024-06" db="EMBL/GenBank/DDBJ databases">
        <title>Genome of Rhodovulum iodosum, a marine photoferrotroph.</title>
        <authorList>
            <person name="Bianchini G."/>
            <person name="Nikeleit V."/>
            <person name="Kappler A."/>
            <person name="Bryce C."/>
            <person name="Sanchez-Baracaldo P."/>
        </authorList>
    </citation>
    <scope>NUCLEOTIDE SEQUENCE [LARGE SCALE GENOMIC DNA]</scope>
    <source>
        <strain evidence="8 9">UT/N1</strain>
    </source>
</reference>
<proteinExistence type="predicted"/>
<accession>A0ABV3XVV4</accession>
<evidence type="ECO:0000256" key="2">
    <source>
        <dbReference type="ARBA" id="ARBA00022729"/>
    </source>
</evidence>
<dbReference type="GO" id="GO:0016853">
    <property type="term" value="F:isomerase activity"/>
    <property type="evidence" value="ECO:0007669"/>
    <property type="project" value="UniProtKB-KW"/>
</dbReference>
<dbReference type="PROSITE" id="PS50198">
    <property type="entry name" value="PPIC_PPIASE_2"/>
    <property type="match status" value="1"/>
</dbReference>
<feature type="signal peptide" evidence="6">
    <location>
        <begin position="1"/>
        <end position="19"/>
    </location>
</feature>
<dbReference type="EMBL" id="JBEHHI010000002">
    <property type="protein sequence ID" value="MEX5729184.1"/>
    <property type="molecule type" value="Genomic_DNA"/>
</dbReference>
<dbReference type="PANTHER" id="PTHR47637:SF1">
    <property type="entry name" value="CHAPERONE SURA"/>
    <property type="match status" value="1"/>
</dbReference>